<dbReference type="RefSeq" id="WP_094377265.1">
    <property type="nucleotide sequence ID" value="NZ_NOKA02000007.1"/>
</dbReference>
<keyword evidence="1" id="KW-0805">Transcription regulation</keyword>
<comment type="caution">
    <text evidence="5">The sequence shown here is derived from an EMBL/GenBank/DDBJ whole genome shotgun (WGS) entry which is preliminary data.</text>
</comment>
<dbReference type="InterPro" id="IPR014036">
    <property type="entry name" value="DeoR-like_C"/>
</dbReference>
<sequence>MSKKYERINQLVKILKENHGASARELSDILEVSEMTIRRDLNELMMQKIVLNQYGAFFFNTELTNATDKLDEKYALNFAVTSNSEEKKRIGYFAASLVQENDILIIDTGSTTEYLARALSPDIKATILCYNRNILNYLVDKVNISILFAGGYYHANTEMFESVQGISLINQTRANKIFISAAGVHESLGITCANNYEIATKQAIFQSGVQKILLVDSSKFSVIKSSYFADIEDFDCIVTDIGISNSWIELIRSKNIQLHIV</sequence>
<evidence type="ECO:0000256" key="1">
    <source>
        <dbReference type="ARBA" id="ARBA00023015"/>
    </source>
</evidence>
<evidence type="ECO:0000313" key="5">
    <source>
        <dbReference type="EMBL" id="PXV93322.1"/>
    </source>
</evidence>
<dbReference type="Pfam" id="PF00455">
    <property type="entry name" value="DeoRC"/>
    <property type="match status" value="1"/>
</dbReference>
<keyword evidence="7" id="KW-1185">Reference proteome</keyword>
<name>A0A255IJH9_9FIRM</name>
<dbReference type="GO" id="GO:0003677">
    <property type="term" value="F:DNA binding"/>
    <property type="evidence" value="ECO:0007669"/>
    <property type="project" value="UniProtKB-KW"/>
</dbReference>
<organism evidence="5 8">
    <name type="scientific">Lachnotalea glycerini</name>
    <dbReference type="NCBI Taxonomy" id="1763509"/>
    <lineage>
        <taxon>Bacteria</taxon>
        <taxon>Bacillati</taxon>
        <taxon>Bacillota</taxon>
        <taxon>Clostridia</taxon>
        <taxon>Lachnospirales</taxon>
        <taxon>Lachnospiraceae</taxon>
        <taxon>Lachnotalea</taxon>
    </lineage>
</organism>
<dbReference type="Gene3D" id="1.10.10.10">
    <property type="entry name" value="Winged helix-like DNA-binding domain superfamily/Winged helix DNA-binding domain"/>
    <property type="match status" value="1"/>
</dbReference>
<dbReference type="Proteomes" id="UP000247523">
    <property type="component" value="Unassembled WGS sequence"/>
</dbReference>
<evidence type="ECO:0000259" key="4">
    <source>
        <dbReference type="PROSITE" id="PS51000"/>
    </source>
</evidence>
<dbReference type="EMBL" id="QICS01000002">
    <property type="protein sequence ID" value="PXV93322.1"/>
    <property type="molecule type" value="Genomic_DNA"/>
</dbReference>
<dbReference type="GO" id="GO:0003700">
    <property type="term" value="F:DNA-binding transcription factor activity"/>
    <property type="evidence" value="ECO:0007669"/>
    <property type="project" value="InterPro"/>
</dbReference>
<dbReference type="SUPFAM" id="SSF100950">
    <property type="entry name" value="NagB/RpiA/CoA transferase-like"/>
    <property type="match status" value="1"/>
</dbReference>
<evidence type="ECO:0000313" key="7">
    <source>
        <dbReference type="Proteomes" id="UP000216411"/>
    </source>
</evidence>
<dbReference type="InterPro" id="IPR036388">
    <property type="entry name" value="WH-like_DNA-bd_sf"/>
</dbReference>
<dbReference type="SUPFAM" id="SSF46785">
    <property type="entry name" value="Winged helix' DNA-binding domain"/>
    <property type="match status" value="1"/>
</dbReference>
<protein>
    <submittedName>
        <fullName evidence="5">DeoR family transcriptional regulator</fullName>
    </submittedName>
    <submittedName>
        <fullName evidence="6">DeoR/GlpR transcriptional regulator</fullName>
    </submittedName>
</protein>
<evidence type="ECO:0000313" key="8">
    <source>
        <dbReference type="Proteomes" id="UP000247523"/>
    </source>
</evidence>
<evidence type="ECO:0000313" key="6">
    <source>
        <dbReference type="EMBL" id="RDY31975.1"/>
    </source>
</evidence>
<keyword evidence="2" id="KW-0238">DNA-binding</keyword>
<dbReference type="Proteomes" id="UP000216411">
    <property type="component" value="Unassembled WGS sequence"/>
</dbReference>
<dbReference type="Gene3D" id="3.40.50.1360">
    <property type="match status" value="1"/>
</dbReference>
<dbReference type="PRINTS" id="PR00037">
    <property type="entry name" value="HTHLACR"/>
</dbReference>
<proteinExistence type="predicted"/>
<dbReference type="Pfam" id="PF08220">
    <property type="entry name" value="HTH_DeoR"/>
    <property type="match status" value="1"/>
</dbReference>
<dbReference type="AlphaFoldDB" id="A0A255IJH9"/>
<dbReference type="InterPro" id="IPR037171">
    <property type="entry name" value="NagB/RpiA_transferase-like"/>
</dbReference>
<dbReference type="PROSITE" id="PS00894">
    <property type="entry name" value="HTH_DEOR_1"/>
    <property type="match status" value="1"/>
</dbReference>
<reference evidence="6 7" key="1">
    <citation type="journal article" date="2017" name="Genome Announc.">
        <title>Draft Genome Sequence of a Sporulating and Motile Strain of Lachnotalea glycerini Isolated from Water in Quebec City, Canada.</title>
        <authorList>
            <person name="Maheux A.F."/>
            <person name="Boudreau D.K."/>
            <person name="Berube E."/>
            <person name="Boissinot M."/>
            <person name="Raymond F."/>
            <person name="Brodeur S."/>
            <person name="Corbeil J."/>
            <person name="Isabel S."/>
            <person name="Omar R.F."/>
            <person name="Bergeron M.G."/>
        </authorList>
    </citation>
    <scope>NUCLEOTIDE SEQUENCE [LARGE SCALE GENOMIC DNA]</scope>
    <source>
        <strain evidence="6 7">CCRI-19302</strain>
    </source>
</reference>
<keyword evidence="3" id="KW-0804">Transcription</keyword>
<dbReference type="PANTHER" id="PTHR30363">
    <property type="entry name" value="HTH-TYPE TRANSCRIPTIONAL REGULATOR SRLR-RELATED"/>
    <property type="match status" value="1"/>
</dbReference>
<dbReference type="OrthoDB" id="9797223at2"/>
<gene>
    <name evidence="5" type="ORF">C8E03_10290</name>
    <name evidence="6" type="ORF">CG710_006635</name>
</gene>
<dbReference type="InterPro" id="IPR050313">
    <property type="entry name" value="Carb_Metab_HTH_regulators"/>
</dbReference>
<dbReference type="SMART" id="SM00420">
    <property type="entry name" value="HTH_DEOR"/>
    <property type="match status" value="1"/>
</dbReference>
<accession>A0A255IJH9</accession>
<dbReference type="InterPro" id="IPR018356">
    <property type="entry name" value="Tscrpt_reg_HTH_DeoR_CS"/>
</dbReference>
<dbReference type="InterPro" id="IPR001034">
    <property type="entry name" value="DeoR_HTH"/>
</dbReference>
<reference evidence="6" key="3">
    <citation type="submission" date="2018-07" db="EMBL/GenBank/DDBJ databases">
        <authorList>
            <person name="Quirk P.G."/>
            <person name="Krulwich T.A."/>
        </authorList>
    </citation>
    <scope>NUCLEOTIDE SEQUENCE</scope>
    <source>
        <strain evidence="6">CCRI-19302</strain>
    </source>
</reference>
<dbReference type="PROSITE" id="PS51000">
    <property type="entry name" value="HTH_DEOR_2"/>
    <property type="match status" value="1"/>
</dbReference>
<dbReference type="InterPro" id="IPR036390">
    <property type="entry name" value="WH_DNA-bd_sf"/>
</dbReference>
<dbReference type="SMART" id="SM01134">
    <property type="entry name" value="DeoRC"/>
    <property type="match status" value="1"/>
</dbReference>
<evidence type="ECO:0000256" key="2">
    <source>
        <dbReference type="ARBA" id="ARBA00023125"/>
    </source>
</evidence>
<evidence type="ECO:0000256" key="3">
    <source>
        <dbReference type="ARBA" id="ARBA00023163"/>
    </source>
</evidence>
<reference evidence="5 8" key="2">
    <citation type="submission" date="2018-05" db="EMBL/GenBank/DDBJ databases">
        <title>Genomic Encyclopedia of Type Strains, Phase IV (KMG-IV): sequencing the most valuable type-strain genomes for metagenomic binning, comparative biology and taxonomic classification.</title>
        <authorList>
            <person name="Goeker M."/>
        </authorList>
    </citation>
    <scope>NUCLEOTIDE SEQUENCE [LARGE SCALE GENOMIC DNA]</scope>
    <source>
        <strain evidence="5 8">DSM 28816</strain>
    </source>
</reference>
<dbReference type="PANTHER" id="PTHR30363:SF8">
    <property type="entry name" value="DEOXYRIBOSE OPERON REPRESSOR"/>
    <property type="match status" value="1"/>
</dbReference>
<dbReference type="EMBL" id="NOKA02000007">
    <property type="protein sequence ID" value="RDY31975.1"/>
    <property type="molecule type" value="Genomic_DNA"/>
</dbReference>
<feature type="domain" description="HTH deoR-type" evidence="4">
    <location>
        <begin position="4"/>
        <end position="59"/>
    </location>
</feature>